<dbReference type="Gene3D" id="3.40.640.10">
    <property type="entry name" value="Type I PLP-dependent aspartate aminotransferase-like (Major domain)"/>
    <property type="match status" value="1"/>
</dbReference>
<dbReference type="InterPro" id="IPR004839">
    <property type="entry name" value="Aminotransferase_I/II_large"/>
</dbReference>
<reference evidence="13 14" key="1">
    <citation type="submission" date="2018-05" db="EMBL/GenBank/DDBJ databases">
        <title>Genomic Encyclopedia of Type Strains, Phase IV (KMG-IV): sequencing the most valuable type-strain genomes for metagenomic binning, comparative biology and taxonomic classification.</title>
        <authorList>
            <person name="Goeker M."/>
        </authorList>
    </citation>
    <scope>NUCLEOTIDE SEQUENCE [LARGE SCALE GENOMIC DNA]</scope>
    <source>
        <strain evidence="13 14">DSM 28556</strain>
    </source>
</reference>
<comment type="caution">
    <text evidence="13">The sequence shown here is derived from an EMBL/GenBank/DDBJ whole genome shotgun (WGS) entry which is preliminary data.</text>
</comment>
<evidence type="ECO:0000313" key="13">
    <source>
        <dbReference type="EMBL" id="PXW89434.1"/>
    </source>
</evidence>
<keyword evidence="14" id="KW-1185">Reference proteome</keyword>
<dbReference type="InterPro" id="IPR004723">
    <property type="entry name" value="AONS_Archaea/Proteobacteria"/>
</dbReference>
<proteinExistence type="inferred from homology"/>
<evidence type="ECO:0000256" key="3">
    <source>
        <dbReference type="ARBA" id="ARBA00004746"/>
    </source>
</evidence>
<evidence type="ECO:0000256" key="11">
    <source>
        <dbReference type="RuleBase" id="RU003693"/>
    </source>
</evidence>
<dbReference type="Gene3D" id="3.90.1150.10">
    <property type="entry name" value="Aspartate Aminotransferase, domain 1"/>
    <property type="match status" value="1"/>
</dbReference>
<dbReference type="RefSeq" id="WP_110394157.1">
    <property type="nucleotide sequence ID" value="NZ_JBHUHB010000001.1"/>
</dbReference>
<evidence type="ECO:0000256" key="7">
    <source>
        <dbReference type="ARBA" id="ARBA00022756"/>
    </source>
</evidence>
<evidence type="ECO:0000256" key="9">
    <source>
        <dbReference type="ARBA" id="ARBA00047715"/>
    </source>
</evidence>
<dbReference type="PANTHER" id="PTHR13693">
    <property type="entry name" value="CLASS II AMINOTRANSFERASE/8-AMINO-7-OXONONANOATE SYNTHASE"/>
    <property type="match status" value="1"/>
</dbReference>
<evidence type="ECO:0000313" key="14">
    <source>
        <dbReference type="Proteomes" id="UP000247978"/>
    </source>
</evidence>
<dbReference type="NCBIfam" id="TIGR00858">
    <property type="entry name" value="bioF"/>
    <property type="match status" value="1"/>
</dbReference>
<dbReference type="InterPro" id="IPR015422">
    <property type="entry name" value="PyrdxlP-dep_Trfase_small"/>
</dbReference>
<gene>
    <name evidence="13" type="ORF">DFR56_102211</name>
</gene>
<dbReference type="InterPro" id="IPR015421">
    <property type="entry name" value="PyrdxlP-dep_Trfase_major"/>
</dbReference>
<evidence type="ECO:0000256" key="4">
    <source>
        <dbReference type="ARBA" id="ARBA00010008"/>
    </source>
</evidence>
<keyword evidence="7" id="KW-0093">Biotin biosynthesis</keyword>
<dbReference type="UniPathway" id="UPA00078"/>
<dbReference type="InterPro" id="IPR050087">
    <property type="entry name" value="AON_synthase_class-II"/>
</dbReference>
<dbReference type="Proteomes" id="UP000247978">
    <property type="component" value="Unassembled WGS sequence"/>
</dbReference>
<comment type="function">
    <text evidence="2 11">Catalyzes the decarboxylative condensation of pimeloyl-[acyl-carrier protein] and L-alanine to produce 8-amino-7-oxononanoate (AON), [acyl-carrier protein], and carbon dioxide.</text>
</comment>
<comment type="catalytic activity">
    <reaction evidence="9 11">
        <text>6-carboxyhexanoyl-[ACP] + L-alanine + H(+) = (8S)-8-amino-7-oxononanoate + holo-[ACP] + CO2</text>
        <dbReference type="Rhea" id="RHEA:42288"/>
        <dbReference type="Rhea" id="RHEA-COMP:9685"/>
        <dbReference type="Rhea" id="RHEA-COMP:9955"/>
        <dbReference type="ChEBI" id="CHEBI:15378"/>
        <dbReference type="ChEBI" id="CHEBI:16526"/>
        <dbReference type="ChEBI" id="CHEBI:57972"/>
        <dbReference type="ChEBI" id="CHEBI:64479"/>
        <dbReference type="ChEBI" id="CHEBI:78846"/>
        <dbReference type="ChEBI" id="CHEBI:149468"/>
        <dbReference type="EC" id="2.3.1.47"/>
    </reaction>
</comment>
<comment type="subunit">
    <text evidence="5 11">Homodimer.</text>
</comment>
<feature type="domain" description="Aminotransferase class I/classII large" evidence="12">
    <location>
        <begin position="38"/>
        <end position="372"/>
    </location>
</feature>
<comment type="pathway">
    <text evidence="3 11">Cofactor biosynthesis; biotin biosynthesis.</text>
</comment>
<dbReference type="OrthoDB" id="9807157at2"/>
<dbReference type="AlphaFoldDB" id="A0A2V3W8E2"/>
<keyword evidence="6 11" id="KW-0808">Transferase</keyword>
<evidence type="ECO:0000256" key="5">
    <source>
        <dbReference type="ARBA" id="ARBA00011738"/>
    </source>
</evidence>
<evidence type="ECO:0000256" key="1">
    <source>
        <dbReference type="ARBA" id="ARBA00001933"/>
    </source>
</evidence>
<dbReference type="EC" id="2.3.1.47" evidence="11"/>
<keyword evidence="8 10" id="KW-0663">Pyridoxal phosphate</keyword>
<dbReference type="CDD" id="cd06454">
    <property type="entry name" value="KBL_like"/>
    <property type="match status" value="1"/>
</dbReference>
<dbReference type="GO" id="GO:0030170">
    <property type="term" value="F:pyridoxal phosphate binding"/>
    <property type="evidence" value="ECO:0007669"/>
    <property type="project" value="InterPro"/>
</dbReference>
<evidence type="ECO:0000259" key="12">
    <source>
        <dbReference type="Pfam" id="PF00155"/>
    </source>
</evidence>
<dbReference type="SUPFAM" id="SSF53383">
    <property type="entry name" value="PLP-dependent transferases"/>
    <property type="match status" value="1"/>
</dbReference>
<evidence type="ECO:0000256" key="6">
    <source>
        <dbReference type="ARBA" id="ARBA00022679"/>
    </source>
</evidence>
<feature type="modified residue" description="N6-(pyridoxal phosphate)lysine" evidence="10">
    <location>
        <position position="234"/>
    </location>
</feature>
<dbReference type="EMBL" id="QJJQ01000002">
    <property type="protein sequence ID" value="PXW89434.1"/>
    <property type="molecule type" value="Genomic_DNA"/>
</dbReference>
<dbReference type="PROSITE" id="PS00599">
    <property type="entry name" value="AA_TRANSFER_CLASS_2"/>
    <property type="match status" value="1"/>
</dbReference>
<evidence type="ECO:0000256" key="2">
    <source>
        <dbReference type="ARBA" id="ARBA00002513"/>
    </source>
</evidence>
<protein>
    <recommendedName>
        <fullName evidence="11">8-amino-7-ketopelargonate synthase</fullName>
        <ecNumber evidence="11">2.3.1.47</ecNumber>
    </recommendedName>
</protein>
<dbReference type="GO" id="GO:0008710">
    <property type="term" value="F:8-amino-7-oxononanoate synthase activity"/>
    <property type="evidence" value="ECO:0007669"/>
    <property type="project" value="UniProtKB-UniRule"/>
</dbReference>
<organism evidence="13 14">
    <name type="scientific">Pseudogracilibacillus auburnensis</name>
    <dbReference type="NCBI Taxonomy" id="1494959"/>
    <lineage>
        <taxon>Bacteria</taxon>
        <taxon>Bacillati</taxon>
        <taxon>Bacillota</taxon>
        <taxon>Bacilli</taxon>
        <taxon>Bacillales</taxon>
        <taxon>Bacillaceae</taxon>
        <taxon>Pseudogracilibacillus</taxon>
    </lineage>
</organism>
<sequence>MNNWIRQESKRKQQSPLYRNLVITDKNTPETLINGERKILAASNNYLGLATDARVIASAQEAVERYGTGSGGSRLTTGNLPIHGQLEQELARFKQTEACLLYSSGFLANLGVINALSDSETIIFSDELNHASIIDACRLSKARIIIYKHTDMKDLEKKLAEHRNHAKKIIVTDGIFSMDGDLAPLDTLNFLKERHGALLIVDDAHATGVIGTLGRGSADYFQANVDVTIGTLSKALGSEGGFVCANNETIALLIQTSRSFIFQTALAPASVAAALMSIHIIQSEPERQQRLLKIGMVLRKALNQLGYTALNGISPIIPVIIGCAKHAVHFQNMLNENGIFIPAIRPPTVPENTSRLRCTLMATHTDEHVQFIANTFRKIKHEQLS</sequence>
<accession>A0A2V3W8E2</accession>
<dbReference type="InterPro" id="IPR001917">
    <property type="entry name" value="Aminotrans_II_pyridoxalP_BS"/>
</dbReference>
<name>A0A2V3W8E2_9BACI</name>
<evidence type="ECO:0000256" key="8">
    <source>
        <dbReference type="ARBA" id="ARBA00022898"/>
    </source>
</evidence>
<comment type="cofactor">
    <cofactor evidence="1 10 11">
        <name>pyridoxal 5'-phosphate</name>
        <dbReference type="ChEBI" id="CHEBI:597326"/>
    </cofactor>
</comment>
<evidence type="ECO:0000256" key="10">
    <source>
        <dbReference type="PIRSR" id="PIRSR604723-51"/>
    </source>
</evidence>
<dbReference type="Pfam" id="PF00155">
    <property type="entry name" value="Aminotran_1_2"/>
    <property type="match status" value="1"/>
</dbReference>
<dbReference type="GO" id="GO:0009102">
    <property type="term" value="P:biotin biosynthetic process"/>
    <property type="evidence" value="ECO:0007669"/>
    <property type="project" value="UniProtKB-UniRule"/>
</dbReference>
<comment type="similarity">
    <text evidence="4 11">Belongs to the class-II pyridoxal-phosphate-dependent aminotransferase family. BioF subfamily.</text>
</comment>
<dbReference type="PANTHER" id="PTHR13693:SF100">
    <property type="entry name" value="8-AMINO-7-OXONONANOATE SYNTHASE"/>
    <property type="match status" value="1"/>
</dbReference>
<dbReference type="InterPro" id="IPR015424">
    <property type="entry name" value="PyrdxlP-dep_Trfase"/>
</dbReference>